<dbReference type="GO" id="GO:0046872">
    <property type="term" value="F:metal ion binding"/>
    <property type="evidence" value="ECO:0007669"/>
    <property type="project" value="UniProtKB-KW"/>
</dbReference>
<dbReference type="SUPFAM" id="SSF63380">
    <property type="entry name" value="Riboflavin synthase domain-like"/>
    <property type="match status" value="1"/>
</dbReference>
<dbReference type="GO" id="GO:0051537">
    <property type="term" value="F:2 iron, 2 sulfur cluster binding"/>
    <property type="evidence" value="ECO:0007669"/>
    <property type="project" value="UniProtKB-KW"/>
</dbReference>
<dbReference type="AlphaFoldDB" id="A0A6F8XVX9"/>
<dbReference type="CDD" id="cd00207">
    <property type="entry name" value="fer2"/>
    <property type="match status" value="1"/>
</dbReference>
<dbReference type="InterPro" id="IPR012675">
    <property type="entry name" value="Beta-grasp_dom_sf"/>
</dbReference>
<evidence type="ECO:0000313" key="10">
    <source>
        <dbReference type="EMBL" id="BCB77891.1"/>
    </source>
</evidence>
<dbReference type="GO" id="GO:0016491">
    <property type="term" value="F:oxidoreductase activity"/>
    <property type="evidence" value="ECO:0007669"/>
    <property type="project" value="UniProtKB-KW"/>
</dbReference>
<evidence type="ECO:0000256" key="5">
    <source>
        <dbReference type="ARBA" id="ARBA00023002"/>
    </source>
</evidence>
<gene>
    <name evidence="10" type="ORF">Pflav_043010</name>
</gene>
<keyword evidence="11" id="KW-1185">Reference proteome</keyword>
<keyword evidence="6" id="KW-0408">Iron</keyword>
<dbReference type="InterPro" id="IPR017927">
    <property type="entry name" value="FAD-bd_FR_type"/>
</dbReference>
<evidence type="ECO:0000256" key="2">
    <source>
        <dbReference type="ARBA" id="ARBA00022630"/>
    </source>
</evidence>
<keyword evidence="2" id="KW-0285">Flavoprotein</keyword>
<reference evidence="10 11" key="1">
    <citation type="submission" date="2020-03" db="EMBL/GenBank/DDBJ databases">
        <title>Whole genome shotgun sequence of Phytohabitans flavus NBRC 107702.</title>
        <authorList>
            <person name="Komaki H."/>
            <person name="Tamura T."/>
        </authorList>
    </citation>
    <scope>NUCLEOTIDE SEQUENCE [LARGE SCALE GENOMIC DNA]</scope>
    <source>
        <strain evidence="10 11">NBRC 107702</strain>
    </source>
</reference>
<keyword evidence="5" id="KW-0560">Oxidoreductase</keyword>
<dbReference type="EMBL" id="AP022870">
    <property type="protein sequence ID" value="BCB77891.1"/>
    <property type="molecule type" value="Genomic_DNA"/>
</dbReference>
<dbReference type="PROSITE" id="PS00197">
    <property type="entry name" value="2FE2S_FER_1"/>
    <property type="match status" value="1"/>
</dbReference>
<dbReference type="RefSeq" id="WP_232071672.1">
    <property type="nucleotide sequence ID" value="NZ_AP022870.1"/>
</dbReference>
<dbReference type="InterPro" id="IPR017938">
    <property type="entry name" value="Riboflavin_synthase-like_b-brl"/>
</dbReference>
<dbReference type="PROSITE" id="PS51085">
    <property type="entry name" value="2FE2S_FER_2"/>
    <property type="match status" value="1"/>
</dbReference>
<name>A0A6F8XVX9_9ACTN</name>
<evidence type="ECO:0000256" key="3">
    <source>
        <dbReference type="ARBA" id="ARBA00022714"/>
    </source>
</evidence>
<evidence type="ECO:0000256" key="1">
    <source>
        <dbReference type="ARBA" id="ARBA00001974"/>
    </source>
</evidence>
<sequence length="333" mass="36413">MTTTLLEPGGTDVRDRFDRQTLRVEQMRWEAQSVVSIELVRPDGGELPAWTPGAHIDVFLPSGLIRQYSLCGDPADRHAYRIAVLREQRGRGGSAEVHDSVLIGRSLEIRGPRNHFALKPADDYLFLAGGIGVTPILAMAREAARSGLGWMLYYGGRDRAHMAFQAELTALDADRVRLLPQDEVGLPDLDAIVGATSPATQVYCCGPEGMIRAVEETCKRLGRSLTIERFTGAAPAPADAEPVDATEFEVELRRTGVTVRVPADRTLLAVIQDVLPDVPSSCEEGYCGACETRVLDGVPEHHDQILDEQDRASNTTMMVCVGRARSQRLVLDL</sequence>
<dbReference type="InterPro" id="IPR036010">
    <property type="entry name" value="2Fe-2S_ferredoxin-like_sf"/>
</dbReference>
<proteinExistence type="predicted"/>
<dbReference type="PANTHER" id="PTHR47354:SF1">
    <property type="entry name" value="CARNITINE MONOOXYGENASE REDUCTASE SUBUNIT"/>
    <property type="match status" value="1"/>
</dbReference>
<dbReference type="InterPro" id="IPR001433">
    <property type="entry name" value="OxRdtase_FAD/NAD-bd"/>
</dbReference>
<evidence type="ECO:0000259" key="9">
    <source>
        <dbReference type="PROSITE" id="PS51384"/>
    </source>
</evidence>
<dbReference type="Proteomes" id="UP000502508">
    <property type="component" value="Chromosome"/>
</dbReference>
<evidence type="ECO:0000256" key="7">
    <source>
        <dbReference type="ARBA" id="ARBA00023014"/>
    </source>
</evidence>
<dbReference type="KEGG" id="pfla:Pflav_043010"/>
<dbReference type="PROSITE" id="PS51384">
    <property type="entry name" value="FAD_FR"/>
    <property type="match status" value="1"/>
</dbReference>
<accession>A0A6F8XVX9</accession>
<dbReference type="InterPro" id="IPR050415">
    <property type="entry name" value="MRET"/>
</dbReference>
<reference evidence="10 11" key="2">
    <citation type="submission" date="2020-03" db="EMBL/GenBank/DDBJ databases">
        <authorList>
            <person name="Ichikawa N."/>
            <person name="Kimura A."/>
            <person name="Kitahashi Y."/>
            <person name="Uohara A."/>
        </authorList>
    </citation>
    <scope>NUCLEOTIDE SEQUENCE [LARGE SCALE GENOMIC DNA]</scope>
    <source>
        <strain evidence="10 11">NBRC 107702</strain>
    </source>
</reference>
<dbReference type="InterPro" id="IPR039261">
    <property type="entry name" value="FNR_nucleotide-bd"/>
</dbReference>
<feature type="domain" description="2Fe-2S ferredoxin-type" evidence="8">
    <location>
        <begin position="248"/>
        <end position="333"/>
    </location>
</feature>
<protein>
    <submittedName>
        <fullName evidence="10">Ferredoxin</fullName>
    </submittedName>
</protein>
<feature type="domain" description="FAD-binding FR-type" evidence="9">
    <location>
        <begin position="17"/>
        <end position="119"/>
    </location>
</feature>
<dbReference type="InterPro" id="IPR006058">
    <property type="entry name" value="2Fe2S_fd_BS"/>
</dbReference>
<dbReference type="PRINTS" id="PR00409">
    <property type="entry name" value="PHDIOXRDTASE"/>
</dbReference>
<dbReference type="Gene3D" id="3.40.50.80">
    <property type="entry name" value="Nucleotide-binding domain of ferredoxin-NADP reductase (FNR) module"/>
    <property type="match status" value="1"/>
</dbReference>
<dbReference type="PANTHER" id="PTHR47354">
    <property type="entry name" value="NADH OXIDOREDUCTASE HCR"/>
    <property type="match status" value="1"/>
</dbReference>
<organism evidence="10 11">
    <name type="scientific">Phytohabitans flavus</name>
    <dbReference type="NCBI Taxonomy" id="1076124"/>
    <lineage>
        <taxon>Bacteria</taxon>
        <taxon>Bacillati</taxon>
        <taxon>Actinomycetota</taxon>
        <taxon>Actinomycetes</taxon>
        <taxon>Micromonosporales</taxon>
        <taxon>Micromonosporaceae</taxon>
    </lineage>
</organism>
<dbReference type="CDD" id="cd06185">
    <property type="entry name" value="PDR_like"/>
    <property type="match status" value="1"/>
</dbReference>
<dbReference type="Pfam" id="PF00111">
    <property type="entry name" value="Fer2"/>
    <property type="match status" value="1"/>
</dbReference>
<dbReference type="SUPFAM" id="SSF54292">
    <property type="entry name" value="2Fe-2S ferredoxin-like"/>
    <property type="match status" value="1"/>
</dbReference>
<evidence type="ECO:0000259" key="8">
    <source>
        <dbReference type="PROSITE" id="PS51085"/>
    </source>
</evidence>
<keyword evidence="7" id="KW-0411">Iron-sulfur</keyword>
<dbReference type="InterPro" id="IPR001041">
    <property type="entry name" value="2Fe-2S_ferredoxin-type"/>
</dbReference>
<dbReference type="Gene3D" id="2.40.30.10">
    <property type="entry name" value="Translation factors"/>
    <property type="match status" value="1"/>
</dbReference>
<evidence type="ECO:0000256" key="4">
    <source>
        <dbReference type="ARBA" id="ARBA00022723"/>
    </source>
</evidence>
<evidence type="ECO:0000256" key="6">
    <source>
        <dbReference type="ARBA" id="ARBA00023004"/>
    </source>
</evidence>
<evidence type="ECO:0000313" key="11">
    <source>
        <dbReference type="Proteomes" id="UP000502508"/>
    </source>
</evidence>
<keyword evidence="3" id="KW-0001">2Fe-2S</keyword>
<keyword evidence="4" id="KW-0479">Metal-binding</keyword>
<comment type="cofactor">
    <cofactor evidence="1">
        <name>FAD</name>
        <dbReference type="ChEBI" id="CHEBI:57692"/>
    </cofactor>
</comment>
<dbReference type="Gene3D" id="3.10.20.30">
    <property type="match status" value="1"/>
</dbReference>
<dbReference type="SUPFAM" id="SSF52343">
    <property type="entry name" value="Ferredoxin reductase-like, C-terminal NADP-linked domain"/>
    <property type="match status" value="1"/>
</dbReference>
<dbReference type="Pfam" id="PF00175">
    <property type="entry name" value="NAD_binding_1"/>
    <property type="match status" value="1"/>
</dbReference>